<evidence type="ECO:0000313" key="2">
    <source>
        <dbReference type="Proteomes" id="UP000235672"/>
    </source>
</evidence>
<protein>
    <submittedName>
        <fullName evidence="1">Uncharacterized protein</fullName>
    </submittedName>
</protein>
<sequence>MCKATKITYSCGCELAKVNICDSNTEVGEGFWMNCPSLSVSEEALDKKCQVCTLSKQAKRYGGWCGFWRKKGV</sequence>
<organism evidence="1 2">
    <name type="scientific">Hyaloscypha hepaticicola</name>
    <dbReference type="NCBI Taxonomy" id="2082293"/>
    <lineage>
        <taxon>Eukaryota</taxon>
        <taxon>Fungi</taxon>
        <taxon>Dikarya</taxon>
        <taxon>Ascomycota</taxon>
        <taxon>Pezizomycotina</taxon>
        <taxon>Leotiomycetes</taxon>
        <taxon>Helotiales</taxon>
        <taxon>Hyaloscyphaceae</taxon>
        <taxon>Hyaloscypha</taxon>
    </lineage>
</organism>
<keyword evidence="2" id="KW-1185">Reference proteome</keyword>
<proteinExistence type="predicted"/>
<name>A0A2J6QEP3_9HELO</name>
<accession>A0A2J6QEP3</accession>
<evidence type="ECO:0000313" key="1">
    <source>
        <dbReference type="EMBL" id="PMD24717.1"/>
    </source>
</evidence>
<reference evidence="1 2" key="1">
    <citation type="submission" date="2016-05" db="EMBL/GenBank/DDBJ databases">
        <title>A degradative enzymes factory behind the ericoid mycorrhizal symbiosis.</title>
        <authorList>
            <consortium name="DOE Joint Genome Institute"/>
            <person name="Martino E."/>
            <person name="Morin E."/>
            <person name="Grelet G."/>
            <person name="Kuo A."/>
            <person name="Kohler A."/>
            <person name="Daghino S."/>
            <person name="Barry K."/>
            <person name="Choi C."/>
            <person name="Cichocki N."/>
            <person name="Clum A."/>
            <person name="Copeland A."/>
            <person name="Hainaut M."/>
            <person name="Haridas S."/>
            <person name="Labutti K."/>
            <person name="Lindquist E."/>
            <person name="Lipzen A."/>
            <person name="Khouja H.-R."/>
            <person name="Murat C."/>
            <person name="Ohm R."/>
            <person name="Olson A."/>
            <person name="Spatafora J."/>
            <person name="Veneault-Fourrey C."/>
            <person name="Henrissat B."/>
            <person name="Grigoriev I."/>
            <person name="Martin F."/>
            <person name="Perotto S."/>
        </authorList>
    </citation>
    <scope>NUCLEOTIDE SEQUENCE [LARGE SCALE GENOMIC DNA]</scope>
    <source>
        <strain evidence="1 2">UAMH 7357</strain>
    </source>
</reference>
<dbReference type="EMBL" id="KZ613472">
    <property type="protein sequence ID" value="PMD24717.1"/>
    <property type="molecule type" value="Genomic_DNA"/>
</dbReference>
<dbReference type="Proteomes" id="UP000235672">
    <property type="component" value="Unassembled WGS sequence"/>
</dbReference>
<gene>
    <name evidence="1" type="ORF">NA56DRAFT_643230</name>
</gene>
<dbReference type="AlphaFoldDB" id="A0A2J6QEP3"/>